<organism evidence="1 2">
    <name type="scientific">Platysternon megacephalum</name>
    <name type="common">big-headed turtle</name>
    <dbReference type="NCBI Taxonomy" id="55544"/>
    <lineage>
        <taxon>Eukaryota</taxon>
        <taxon>Metazoa</taxon>
        <taxon>Chordata</taxon>
        <taxon>Craniata</taxon>
        <taxon>Vertebrata</taxon>
        <taxon>Euteleostomi</taxon>
        <taxon>Archelosauria</taxon>
        <taxon>Testudinata</taxon>
        <taxon>Testudines</taxon>
        <taxon>Cryptodira</taxon>
        <taxon>Durocryptodira</taxon>
        <taxon>Testudinoidea</taxon>
        <taxon>Platysternidae</taxon>
        <taxon>Platysternon</taxon>
    </lineage>
</organism>
<proteinExistence type="predicted"/>
<gene>
    <name evidence="1" type="ORF">DR999_PMT14107</name>
</gene>
<comment type="caution">
    <text evidence="1">The sequence shown here is derived from an EMBL/GenBank/DDBJ whole genome shotgun (WGS) entry which is preliminary data.</text>
</comment>
<protein>
    <submittedName>
        <fullName evidence="1">Atypical chemokine receptor 3</fullName>
    </submittedName>
</protein>
<sequence>MDSAGRVVFGTWERQLRLFDSTLAVPQRTPQCICRCGTLPGRDLDEGHRSSKAFILVYPACRFREHAAVESLQKNQPRMRQAKPGCPILCGGCGRETELCSLWKLAFSPIFGGPGEGRAESGSRMRCKSPLAECLTEIYG</sequence>
<dbReference type="AlphaFoldDB" id="A0A4D9E4Z7"/>
<reference evidence="1 2" key="1">
    <citation type="submission" date="2019-04" db="EMBL/GenBank/DDBJ databases">
        <title>Draft genome of the big-headed turtle Platysternon megacephalum.</title>
        <authorList>
            <person name="Gong S."/>
        </authorList>
    </citation>
    <scope>NUCLEOTIDE SEQUENCE [LARGE SCALE GENOMIC DNA]</scope>
    <source>
        <strain evidence="1">DO16091913</strain>
        <tissue evidence="1">Muscle</tissue>
    </source>
</reference>
<accession>A0A4D9E4Z7</accession>
<dbReference type="EMBL" id="QXTE01000157">
    <property type="protein sequence ID" value="TFK03545.1"/>
    <property type="molecule type" value="Genomic_DNA"/>
</dbReference>
<name>A0A4D9E4Z7_9SAUR</name>
<keyword evidence="1" id="KW-0675">Receptor</keyword>
<reference evidence="1 2" key="2">
    <citation type="submission" date="2019-04" db="EMBL/GenBank/DDBJ databases">
        <title>The genome sequence of big-headed turtle.</title>
        <authorList>
            <person name="Gong S."/>
        </authorList>
    </citation>
    <scope>NUCLEOTIDE SEQUENCE [LARGE SCALE GENOMIC DNA]</scope>
    <source>
        <strain evidence="1">DO16091913</strain>
        <tissue evidence="1">Muscle</tissue>
    </source>
</reference>
<evidence type="ECO:0000313" key="2">
    <source>
        <dbReference type="Proteomes" id="UP000297703"/>
    </source>
</evidence>
<keyword evidence="2" id="KW-1185">Reference proteome</keyword>
<dbReference type="Proteomes" id="UP000297703">
    <property type="component" value="Unassembled WGS sequence"/>
</dbReference>
<evidence type="ECO:0000313" key="1">
    <source>
        <dbReference type="EMBL" id="TFK03545.1"/>
    </source>
</evidence>